<sequence>MSNSEKSDSNGFWGRGLRLLLCAVFAVVALAATAPMASAAPGSVSPSAAEQKRNIDESLKVIISSNPGATRVDSNTVELANGVVVNMAFDEQKAAARKAGNTAKTLAGPGCSYGYLCIWDDPGYRLSFYYCGFVNIGSQYGWSDRLREIENNQTSGTWSYFYNWTGSAWSFVFSDKAYDYTGYISSGSSLSAARTTDAITVC</sequence>
<feature type="chain" id="PRO_5046376657" description="Peptidase inhibitor family I36" evidence="1">
    <location>
        <begin position="40"/>
        <end position="202"/>
    </location>
</feature>
<evidence type="ECO:0008006" key="4">
    <source>
        <dbReference type="Google" id="ProtNLM"/>
    </source>
</evidence>
<proteinExistence type="predicted"/>
<accession>A0ABN2N4X0</accession>
<organism evidence="2 3">
    <name type="scientific">Pseudonocardia ailaonensis</name>
    <dbReference type="NCBI Taxonomy" id="367279"/>
    <lineage>
        <taxon>Bacteria</taxon>
        <taxon>Bacillati</taxon>
        <taxon>Actinomycetota</taxon>
        <taxon>Actinomycetes</taxon>
        <taxon>Pseudonocardiales</taxon>
        <taxon>Pseudonocardiaceae</taxon>
        <taxon>Pseudonocardia</taxon>
    </lineage>
</organism>
<protein>
    <recommendedName>
        <fullName evidence="4">Peptidase inhibitor family I36</fullName>
    </recommendedName>
</protein>
<keyword evidence="3" id="KW-1185">Reference proteome</keyword>
<keyword evidence="1" id="KW-0732">Signal</keyword>
<dbReference type="EMBL" id="BAAAQK010000009">
    <property type="protein sequence ID" value="GAA1852015.1"/>
    <property type="molecule type" value="Genomic_DNA"/>
</dbReference>
<gene>
    <name evidence="2" type="ORF">GCM10009836_35050</name>
</gene>
<comment type="caution">
    <text evidence="2">The sequence shown here is derived from an EMBL/GenBank/DDBJ whole genome shotgun (WGS) entry which is preliminary data.</text>
</comment>
<evidence type="ECO:0000256" key="1">
    <source>
        <dbReference type="SAM" id="SignalP"/>
    </source>
</evidence>
<name>A0ABN2N4X0_9PSEU</name>
<evidence type="ECO:0000313" key="2">
    <source>
        <dbReference type="EMBL" id="GAA1852015.1"/>
    </source>
</evidence>
<feature type="signal peptide" evidence="1">
    <location>
        <begin position="1"/>
        <end position="39"/>
    </location>
</feature>
<evidence type="ECO:0000313" key="3">
    <source>
        <dbReference type="Proteomes" id="UP001500449"/>
    </source>
</evidence>
<dbReference type="Proteomes" id="UP001500449">
    <property type="component" value="Unassembled WGS sequence"/>
</dbReference>
<reference evidence="2 3" key="1">
    <citation type="journal article" date="2019" name="Int. J. Syst. Evol. Microbiol.">
        <title>The Global Catalogue of Microorganisms (GCM) 10K type strain sequencing project: providing services to taxonomists for standard genome sequencing and annotation.</title>
        <authorList>
            <consortium name="The Broad Institute Genomics Platform"/>
            <consortium name="The Broad Institute Genome Sequencing Center for Infectious Disease"/>
            <person name="Wu L."/>
            <person name="Ma J."/>
        </authorList>
    </citation>
    <scope>NUCLEOTIDE SEQUENCE [LARGE SCALE GENOMIC DNA]</scope>
    <source>
        <strain evidence="2 3">JCM 16009</strain>
    </source>
</reference>